<dbReference type="SUPFAM" id="SSF48452">
    <property type="entry name" value="TPR-like"/>
    <property type="match status" value="2"/>
</dbReference>
<dbReference type="Pfam" id="PF13424">
    <property type="entry name" value="TPR_12"/>
    <property type="match status" value="1"/>
</dbReference>
<dbReference type="Pfam" id="PF13374">
    <property type="entry name" value="TPR_10"/>
    <property type="match status" value="1"/>
</dbReference>
<gene>
    <name evidence="2" type="ORF">NFX46_40180</name>
</gene>
<proteinExistence type="predicted"/>
<protein>
    <submittedName>
        <fullName evidence="2">Tetratricopeptide repeat protein</fullName>
    </submittedName>
</protein>
<dbReference type="InterPro" id="IPR011990">
    <property type="entry name" value="TPR-like_helical_dom_sf"/>
</dbReference>
<feature type="compositionally biased region" description="Basic and acidic residues" evidence="1">
    <location>
        <begin position="186"/>
        <end position="219"/>
    </location>
</feature>
<keyword evidence="2" id="KW-0614">Plasmid</keyword>
<reference evidence="2" key="1">
    <citation type="submission" date="2022-06" db="EMBL/GenBank/DDBJ databases">
        <title>Complete genome sequence of soil microorganisms Streptomyces sp. Qhu-M197 isolated from Alpine meadows habitats on the Tibetan Plateau.</title>
        <authorList>
            <person name="Zhang B."/>
            <person name="Xiang X."/>
            <person name="Fan J."/>
        </authorList>
    </citation>
    <scope>NUCLEOTIDE SEQUENCE</scope>
    <source>
        <strain evidence="2">Qhu-M197</strain>
        <plasmid evidence="2">unnamed1</plasmid>
    </source>
</reference>
<sequence length="627" mass="67859">MTPKAGGRPWGPIRTENDAARRLAVLLRRHVDACGKTLAVLGAEINVSKAQTGANLAGKVPSREFVIALIRATVPPELRERRQQEALGLREQALHPAPLTPPGPSAAAGRGYAVELAAAQARQIETYDRLTRALEQQAEVERAKNNSDKLVMVLLNMIRQLDRRVADLVQERDHLRTRPGSEALEDAERKLARAEEQEKRAHAELQRAEEKQRQAEELQARVQDQLRRLTDELDRLRAGDTSSPLDALPALIEEPAEQPRSADPVGDDIDAVLARAGAVNDEDNDTLTRVTSQLDDTAAEIVQDNPPDNVPSPESLSARHHLGISVGESGDWAQAVILLTEVIPDLTRVLGADHPDTLNARYHLGINVGESGDRAQAVILLTELVPDVTRVLGADHLHTLIARQNLASNVGESGDPAQAVILLTELVPDVTRVLGADHPDTLIARQNLGINVGESGDRAQAVILLTELVPDVTRVLGADHLHTLSARQNLGINVGESGDRAQAVILLTELVPDVTRVLGADHLHTLSARHNLGINVGESGDRAQAVILLTELVPDVTRVLGADHLHTLSARHNLGINVGESGDRAQAVILLTELVPDVTRVLGADHPHTLKTLHLIMKWHKAVRIPS</sequence>
<evidence type="ECO:0000313" key="3">
    <source>
        <dbReference type="Proteomes" id="UP001056374"/>
    </source>
</evidence>
<dbReference type="Gene3D" id="1.25.40.10">
    <property type="entry name" value="Tetratricopeptide repeat domain"/>
    <property type="match status" value="2"/>
</dbReference>
<dbReference type="PANTHER" id="PTHR46082:SF6">
    <property type="entry name" value="AAA+ ATPASE DOMAIN-CONTAINING PROTEIN-RELATED"/>
    <property type="match status" value="1"/>
</dbReference>
<name>A0ABY4ZL92_9ACTN</name>
<dbReference type="Proteomes" id="UP001056374">
    <property type="component" value="Plasmid unnamed1"/>
</dbReference>
<feature type="region of interest" description="Disordered" evidence="1">
    <location>
        <begin position="177"/>
        <end position="219"/>
    </location>
</feature>
<evidence type="ECO:0000256" key="1">
    <source>
        <dbReference type="SAM" id="MobiDB-lite"/>
    </source>
</evidence>
<dbReference type="RefSeq" id="WP_252557003.1">
    <property type="nucleotide sequence ID" value="NZ_CP099469.1"/>
</dbReference>
<accession>A0ABY4ZL92</accession>
<geneLocation type="plasmid" evidence="2 3">
    <name>unnamed1</name>
</geneLocation>
<dbReference type="InterPro" id="IPR053137">
    <property type="entry name" value="NLR-like"/>
</dbReference>
<organism evidence="2 3">
    <name type="scientific">Streptomyces phaeoluteigriseus</name>
    <dbReference type="NCBI Taxonomy" id="114686"/>
    <lineage>
        <taxon>Bacteria</taxon>
        <taxon>Bacillati</taxon>
        <taxon>Actinomycetota</taxon>
        <taxon>Actinomycetes</taxon>
        <taxon>Kitasatosporales</taxon>
        <taxon>Streptomycetaceae</taxon>
        <taxon>Streptomyces</taxon>
        <taxon>Streptomyces aurantiacus group</taxon>
    </lineage>
</organism>
<evidence type="ECO:0000313" key="2">
    <source>
        <dbReference type="EMBL" id="USQ89903.1"/>
    </source>
</evidence>
<dbReference type="PANTHER" id="PTHR46082">
    <property type="entry name" value="ATP/GTP-BINDING PROTEIN-RELATED"/>
    <property type="match status" value="1"/>
</dbReference>
<keyword evidence="3" id="KW-1185">Reference proteome</keyword>
<dbReference type="EMBL" id="CP099469">
    <property type="protein sequence ID" value="USQ89903.1"/>
    <property type="molecule type" value="Genomic_DNA"/>
</dbReference>